<evidence type="ECO:0000313" key="2">
    <source>
        <dbReference type="EMBL" id="DBA26626.1"/>
    </source>
</evidence>
<sequence length="75" mass="8697">MFSNPSGKKKKKRRAVANYFVSLPITNEKILENIHLFQDSVVQKDDRFSSVMKKKGSFHLTLCLMHITREEDVSV</sequence>
<evidence type="ECO:0000259" key="1">
    <source>
        <dbReference type="Pfam" id="PF10469"/>
    </source>
</evidence>
<keyword evidence="3" id="KW-1185">Reference proteome</keyword>
<dbReference type="EMBL" id="DYDO01000004">
    <property type="protein sequence ID" value="DBA26626.1"/>
    <property type="molecule type" value="Genomic_DNA"/>
</dbReference>
<dbReference type="GO" id="GO:0010738">
    <property type="term" value="P:regulation of protein kinase A signaling"/>
    <property type="evidence" value="ECO:0007669"/>
    <property type="project" value="TreeGrafter"/>
</dbReference>
<proteinExistence type="predicted"/>
<feature type="domain" description="A-kinase anchor protein 7-like phosphoesterase" evidence="1">
    <location>
        <begin position="18"/>
        <end position="73"/>
    </location>
</feature>
<dbReference type="PANTHER" id="PTHR15934:SF6">
    <property type="entry name" value="A-KINASE ANCHOR PROTEIN 7 ISOFORM GAMMA"/>
    <property type="match status" value="1"/>
</dbReference>
<dbReference type="InterPro" id="IPR019510">
    <property type="entry name" value="AKAP7-like_phosphoesterase"/>
</dbReference>
<dbReference type="GO" id="GO:0005829">
    <property type="term" value="C:cytosol"/>
    <property type="evidence" value="ECO:0007669"/>
    <property type="project" value="TreeGrafter"/>
</dbReference>
<dbReference type="InterPro" id="IPR052641">
    <property type="entry name" value="AKAP7_isoform_gamma"/>
</dbReference>
<name>A0AAV3A684_PYXAD</name>
<evidence type="ECO:0000313" key="3">
    <source>
        <dbReference type="Proteomes" id="UP001181693"/>
    </source>
</evidence>
<organism evidence="2 3">
    <name type="scientific">Pyxicephalus adspersus</name>
    <name type="common">African bullfrog</name>
    <dbReference type="NCBI Taxonomy" id="30357"/>
    <lineage>
        <taxon>Eukaryota</taxon>
        <taxon>Metazoa</taxon>
        <taxon>Chordata</taxon>
        <taxon>Craniata</taxon>
        <taxon>Vertebrata</taxon>
        <taxon>Euteleostomi</taxon>
        <taxon>Amphibia</taxon>
        <taxon>Batrachia</taxon>
        <taxon>Anura</taxon>
        <taxon>Neobatrachia</taxon>
        <taxon>Ranoidea</taxon>
        <taxon>Pyxicephalidae</taxon>
        <taxon>Pyxicephalinae</taxon>
        <taxon>Pyxicephalus</taxon>
    </lineage>
</organism>
<protein>
    <recommendedName>
        <fullName evidence="1">A-kinase anchor protein 7-like phosphoesterase domain-containing protein</fullName>
    </recommendedName>
</protein>
<gene>
    <name evidence="2" type="ORF">GDO54_010866</name>
</gene>
<reference evidence="2" key="1">
    <citation type="thesis" date="2020" institute="ProQuest LLC" country="789 East Eisenhower Parkway, Ann Arbor, MI, USA">
        <title>Comparative Genomics and Chromosome Evolution.</title>
        <authorList>
            <person name="Mudd A.B."/>
        </authorList>
    </citation>
    <scope>NUCLEOTIDE SEQUENCE</scope>
    <source>
        <strain evidence="2">1538</strain>
        <tissue evidence="2">Blood</tissue>
    </source>
</reference>
<dbReference type="GO" id="GO:0034237">
    <property type="term" value="F:protein kinase A regulatory subunit binding"/>
    <property type="evidence" value="ECO:0007669"/>
    <property type="project" value="TreeGrafter"/>
</dbReference>
<accession>A0AAV3A684</accession>
<dbReference type="AlphaFoldDB" id="A0AAV3A684"/>
<comment type="caution">
    <text evidence="2">The sequence shown here is derived from an EMBL/GenBank/DDBJ whole genome shotgun (WGS) entry which is preliminary data.</text>
</comment>
<dbReference type="Proteomes" id="UP001181693">
    <property type="component" value="Unassembled WGS sequence"/>
</dbReference>
<dbReference type="Gene3D" id="3.90.1140.10">
    <property type="entry name" value="Cyclic phosphodiesterase"/>
    <property type="match status" value="1"/>
</dbReference>
<dbReference type="Pfam" id="PF10469">
    <property type="entry name" value="AKAP7_NLS"/>
    <property type="match status" value="1"/>
</dbReference>
<dbReference type="PANTHER" id="PTHR15934">
    <property type="entry name" value="RNA 2',3'-CYCLIC PHOSPHODIESTERASE"/>
    <property type="match status" value="1"/>
</dbReference>